<name>A0A2D0B6B6_9BURK</name>
<dbReference type="EMBL" id="NJGU01000004">
    <property type="protein sequence ID" value="OWY29916.1"/>
    <property type="molecule type" value="Genomic_DNA"/>
</dbReference>
<proteinExistence type="predicted"/>
<comment type="caution">
    <text evidence="1">The sequence shown here is derived from an EMBL/GenBank/DDBJ whole genome shotgun (WGS) entry which is preliminary data.</text>
</comment>
<evidence type="ECO:0000313" key="1">
    <source>
        <dbReference type="EMBL" id="OWY29916.1"/>
    </source>
</evidence>
<accession>A0A2D0B6B6</accession>
<dbReference type="Proteomes" id="UP000197596">
    <property type="component" value="Unassembled WGS sequence"/>
</dbReference>
<protein>
    <submittedName>
        <fullName evidence="1">Uncharacterized protein</fullName>
    </submittedName>
</protein>
<gene>
    <name evidence="1" type="ORF">CEJ42_08695</name>
</gene>
<sequence length="64" mass="6371">MVAMASRGDGRAGFPGAGGAPWTGLCNASKTRPVAPHAATPNMSFFGINGDAWLGLGEAVTQPA</sequence>
<organism evidence="1 2">
    <name type="scientific">Herbaspirillum robiniae</name>
    <dbReference type="NCBI Taxonomy" id="2014887"/>
    <lineage>
        <taxon>Bacteria</taxon>
        <taxon>Pseudomonadati</taxon>
        <taxon>Pseudomonadota</taxon>
        <taxon>Betaproteobacteria</taxon>
        <taxon>Burkholderiales</taxon>
        <taxon>Oxalobacteraceae</taxon>
        <taxon>Herbaspirillum</taxon>
    </lineage>
</organism>
<reference evidence="1 2" key="1">
    <citation type="submission" date="2017-06" db="EMBL/GenBank/DDBJ databases">
        <title>Herbaspirillum phytohormonus sp. nov., isolated from the root nodule of Robinia pseudoacacia in lead-zinc mine.</title>
        <authorList>
            <person name="Fan M."/>
            <person name="Lin Y."/>
        </authorList>
    </citation>
    <scope>NUCLEOTIDE SEQUENCE [LARGE SCALE GENOMIC DNA]</scope>
    <source>
        <strain evidence="1 2">HZ10</strain>
    </source>
</reference>
<evidence type="ECO:0000313" key="2">
    <source>
        <dbReference type="Proteomes" id="UP000197596"/>
    </source>
</evidence>
<dbReference type="AlphaFoldDB" id="A0A2D0B6B6"/>